<name>A0A381XWP7_9ZZZZ</name>
<reference evidence="1" key="1">
    <citation type="submission" date="2018-05" db="EMBL/GenBank/DDBJ databases">
        <authorList>
            <person name="Lanie J.A."/>
            <person name="Ng W.-L."/>
            <person name="Kazmierczak K.M."/>
            <person name="Andrzejewski T.M."/>
            <person name="Davidsen T.M."/>
            <person name="Wayne K.J."/>
            <person name="Tettelin H."/>
            <person name="Glass J.I."/>
            <person name="Rusch D."/>
            <person name="Podicherti R."/>
            <person name="Tsui H.-C.T."/>
            <person name="Winkler M.E."/>
        </authorList>
    </citation>
    <scope>NUCLEOTIDE SEQUENCE</scope>
</reference>
<organism evidence="1">
    <name type="scientific">marine metagenome</name>
    <dbReference type="NCBI Taxonomy" id="408172"/>
    <lineage>
        <taxon>unclassified sequences</taxon>
        <taxon>metagenomes</taxon>
        <taxon>ecological metagenomes</taxon>
    </lineage>
</organism>
<sequence length="102" mass="12137">MSETKQQKDFVCDTCDLEFTRDEDYFYGEDGVECYCCINDTHYVDLYDIRKDHFQETDEGFYVEDVECKYCEKKLSLEFTFRDNAVTMDGMEKTDIQFGDAD</sequence>
<dbReference type="AlphaFoldDB" id="A0A381XWP7"/>
<protein>
    <submittedName>
        <fullName evidence="1">Uncharacterized protein</fullName>
    </submittedName>
</protein>
<proteinExistence type="predicted"/>
<accession>A0A381XWP7</accession>
<dbReference type="EMBL" id="UINC01016574">
    <property type="protein sequence ID" value="SVA68912.1"/>
    <property type="molecule type" value="Genomic_DNA"/>
</dbReference>
<gene>
    <name evidence="1" type="ORF">METZ01_LOCUS121766</name>
</gene>
<evidence type="ECO:0000313" key="1">
    <source>
        <dbReference type="EMBL" id="SVA68912.1"/>
    </source>
</evidence>